<dbReference type="CDD" id="cd06533">
    <property type="entry name" value="Glyco_transf_WecG_TagA"/>
    <property type="match status" value="1"/>
</dbReference>
<proteinExistence type="predicted"/>
<name>A0ABW5WWR8_9STAP</name>
<protein>
    <submittedName>
        <fullName evidence="3">WecB/TagA/CpsF family glycosyltransferase</fullName>
    </submittedName>
</protein>
<evidence type="ECO:0000256" key="1">
    <source>
        <dbReference type="ARBA" id="ARBA00022676"/>
    </source>
</evidence>
<dbReference type="InterPro" id="IPR004629">
    <property type="entry name" value="WecG_TagA_CpsF"/>
</dbReference>
<reference evidence="4" key="1">
    <citation type="journal article" date="2019" name="Int. J. Syst. Evol. Microbiol.">
        <title>The Global Catalogue of Microorganisms (GCM) 10K type strain sequencing project: providing services to taxonomists for standard genome sequencing and annotation.</title>
        <authorList>
            <consortium name="The Broad Institute Genomics Platform"/>
            <consortium name="The Broad Institute Genome Sequencing Center for Infectious Disease"/>
            <person name="Wu L."/>
            <person name="Ma J."/>
        </authorList>
    </citation>
    <scope>NUCLEOTIDE SEQUENCE [LARGE SCALE GENOMIC DNA]</scope>
    <source>
        <strain evidence="4">KCTC 33575</strain>
    </source>
</reference>
<keyword evidence="4" id="KW-1185">Reference proteome</keyword>
<gene>
    <name evidence="3" type="ORF">ACFSX4_10805</name>
</gene>
<dbReference type="PANTHER" id="PTHR34136">
    <property type="match status" value="1"/>
</dbReference>
<dbReference type="RefSeq" id="WP_377774473.1">
    <property type="nucleotide sequence ID" value="NZ_JBHUOQ010000004.1"/>
</dbReference>
<dbReference type="Pfam" id="PF03808">
    <property type="entry name" value="Glyco_tran_WecG"/>
    <property type="match status" value="1"/>
</dbReference>
<dbReference type="NCBIfam" id="TIGR00696">
    <property type="entry name" value="wecG_tagA_cpsF"/>
    <property type="match status" value="1"/>
</dbReference>
<organism evidence="3 4">
    <name type="scientific">Corticicoccus populi</name>
    <dbReference type="NCBI Taxonomy" id="1812821"/>
    <lineage>
        <taxon>Bacteria</taxon>
        <taxon>Bacillati</taxon>
        <taxon>Bacillota</taxon>
        <taxon>Bacilli</taxon>
        <taxon>Bacillales</taxon>
        <taxon>Staphylococcaceae</taxon>
        <taxon>Corticicoccus</taxon>
    </lineage>
</organism>
<comment type="caution">
    <text evidence="3">The sequence shown here is derived from an EMBL/GenBank/DDBJ whole genome shotgun (WGS) entry which is preliminary data.</text>
</comment>
<keyword evidence="2" id="KW-0808">Transferase</keyword>
<sequence>MSDQYGYAHLMGVKFINITEKRFLDDIIYPKLKNQEKCFIVTANPEFVVATRDNPDFKAIVQSSDYVLPDGVGIIHAANFTGQRLVERVTGVDVMYKMLEHANEHGYSVFFLGAKEDANKKAAEEAKRQFPDLIIAGRRNGYFNRLDPEISDYVASTKPDIIFAALGMQRQEEWIYHSMDKFDKGIFIGVGGSLDVLSGNVSRAPKFWIKFQIEWLYRLIKQPSRLKRDLKVLEFMLLHIPGIKRVMKWLGFSKSKPRQR</sequence>
<dbReference type="EMBL" id="JBHUOQ010000004">
    <property type="protein sequence ID" value="MFD2830952.1"/>
    <property type="molecule type" value="Genomic_DNA"/>
</dbReference>
<evidence type="ECO:0000256" key="2">
    <source>
        <dbReference type="ARBA" id="ARBA00022679"/>
    </source>
</evidence>
<evidence type="ECO:0000313" key="3">
    <source>
        <dbReference type="EMBL" id="MFD2830952.1"/>
    </source>
</evidence>
<evidence type="ECO:0000313" key="4">
    <source>
        <dbReference type="Proteomes" id="UP001597519"/>
    </source>
</evidence>
<accession>A0ABW5WWR8</accession>
<dbReference type="PANTHER" id="PTHR34136:SF1">
    <property type="entry name" value="UDP-N-ACETYL-D-MANNOSAMINURONIC ACID TRANSFERASE"/>
    <property type="match status" value="1"/>
</dbReference>
<keyword evidence="1" id="KW-0328">Glycosyltransferase</keyword>
<dbReference type="Proteomes" id="UP001597519">
    <property type="component" value="Unassembled WGS sequence"/>
</dbReference>